<reference evidence="1 2" key="1">
    <citation type="journal article" date="2019" name="Sci. Rep.">
        <title>Orb-weaving spider Araneus ventricosus genome elucidates the spidroin gene catalogue.</title>
        <authorList>
            <person name="Kono N."/>
            <person name="Nakamura H."/>
            <person name="Ohtoshi R."/>
            <person name="Moran D.A.P."/>
            <person name="Shinohara A."/>
            <person name="Yoshida Y."/>
            <person name="Fujiwara M."/>
            <person name="Mori M."/>
            <person name="Tomita M."/>
            <person name="Arakawa K."/>
        </authorList>
    </citation>
    <scope>NUCLEOTIDE SEQUENCE [LARGE SCALE GENOMIC DNA]</scope>
</reference>
<gene>
    <name evidence="1" type="ORF">AVEN_82660_1</name>
</gene>
<sequence length="98" mass="11260">MGGVVFGKFLRTSNDIHHWLTRHNNSSRVDDLGFYGLNSELERGWLLFFKSTSVAATRTPFWQNLAREVRYGVSEFPEASGTPWIRHSDLAGIIWFSL</sequence>
<evidence type="ECO:0000313" key="1">
    <source>
        <dbReference type="EMBL" id="GBO30453.1"/>
    </source>
</evidence>
<accession>A0A4Y2VYD6</accession>
<organism evidence="1 2">
    <name type="scientific">Araneus ventricosus</name>
    <name type="common">Orbweaver spider</name>
    <name type="synonym">Epeira ventricosa</name>
    <dbReference type="NCBI Taxonomy" id="182803"/>
    <lineage>
        <taxon>Eukaryota</taxon>
        <taxon>Metazoa</taxon>
        <taxon>Ecdysozoa</taxon>
        <taxon>Arthropoda</taxon>
        <taxon>Chelicerata</taxon>
        <taxon>Arachnida</taxon>
        <taxon>Araneae</taxon>
        <taxon>Araneomorphae</taxon>
        <taxon>Entelegynae</taxon>
        <taxon>Araneoidea</taxon>
        <taxon>Araneidae</taxon>
        <taxon>Araneus</taxon>
    </lineage>
</organism>
<dbReference type="AlphaFoldDB" id="A0A4Y2VYD6"/>
<evidence type="ECO:0000313" key="2">
    <source>
        <dbReference type="Proteomes" id="UP000499080"/>
    </source>
</evidence>
<name>A0A4Y2VYD6_ARAVE</name>
<dbReference type="Proteomes" id="UP000499080">
    <property type="component" value="Unassembled WGS sequence"/>
</dbReference>
<protein>
    <submittedName>
        <fullName evidence="1">Uncharacterized protein</fullName>
    </submittedName>
</protein>
<proteinExistence type="predicted"/>
<comment type="caution">
    <text evidence="1">The sequence shown here is derived from an EMBL/GenBank/DDBJ whole genome shotgun (WGS) entry which is preliminary data.</text>
</comment>
<dbReference type="EMBL" id="BGPR01053621">
    <property type="protein sequence ID" value="GBO30453.1"/>
    <property type="molecule type" value="Genomic_DNA"/>
</dbReference>
<keyword evidence="2" id="KW-1185">Reference proteome</keyword>